<dbReference type="PANTHER" id="PTHR28272">
    <property type="entry name" value="RIBONUCLEASES P/MRP PROTEIN SUBUNIT POP3"/>
    <property type="match status" value="1"/>
</dbReference>
<evidence type="ECO:0000256" key="1">
    <source>
        <dbReference type="SAM" id="MobiDB-lite"/>
    </source>
</evidence>
<dbReference type="AlphaFoldDB" id="A0A0C3SE87"/>
<sequence length="299" mass="32163">MTERVARTHTNKSNRAKDGLERKAVYKSVLDNPFQLGWPSVPENVQNAVLASIISALDGVADMHHAARKESRKRKRAVDDDAKRVKLGDGKEPEPEHTAQAMDICPVTAVPETPNKSLSHFSFGINKVTKLLEQHAQHPGGTLPSSDQVSPNTSLPKLVAVCLADINPPGLVAHLPNLVAACNSARACTSRVWLVQLPKGAEESLAAAAGLRRVAAFAIDQSAPQFDAFRSLLESVPLITASWLNPSVGPERALIPTHIKQLKTSAPRDMRAAKEARAQGKAAAKRKKSKLPKPVIITA</sequence>
<dbReference type="GO" id="GO:0005829">
    <property type="term" value="C:cytosol"/>
    <property type="evidence" value="ECO:0007669"/>
    <property type="project" value="TreeGrafter"/>
</dbReference>
<organism evidence="2 3">
    <name type="scientific">Phlebiopsis gigantea (strain 11061_1 CR5-6)</name>
    <name type="common">White-rot fungus</name>
    <name type="synonym">Peniophora gigantea</name>
    <dbReference type="NCBI Taxonomy" id="745531"/>
    <lineage>
        <taxon>Eukaryota</taxon>
        <taxon>Fungi</taxon>
        <taxon>Dikarya</taxon>
        <taxon>Basidiomycota</taxon>
        <taxon>Agaricomycotina</taxon>
        <taxon>Agaricomycetes</taxon>
        <taxon>Polyporales</taxon>
        <taxon>Phanerochaetaceae</taxon>
        <taxon>Phlebiopsis</taxon>
    </lineage>
</organism>
<dbReference type="Gene3D" id="3.30.1330.30">
    <property type="match status" value="1"/>
</dbReference>
<dbReference type="GO" id="GO:0006364">
    <property type="term" value="P:rRNA processing"/>
    <property type="evidence" value="ECO:0007669"/>
    <property type="project" value="InterPro"/>
</dbReference>
<dbReference type="GO" id="GO:0000171">
    <property type="term" value="F:ribonuclease MRP activity"/>
    <property type="evidence" value="ECO:0007669"/>
    <property type="project" value="TreeGrafter"/>
</dbReference>
<dbReference type="OrthoDB" id="20109at2759"/>
<dbReference type="GO" id="GO:0008033">
    <property type="term" value="P:tRNA processing"/>
    <property type="evidence" value="ECO:0007669"/>
    <property type="project" value="InterPro"/>
</dbReference>
<dbReference type="EMBL" id="KN840439">
    <property type="protein sequence ID" value="KIP12532.1"/>
    <property type="molecule type" value="Genomic_DNA"/>
</dbReference>
<gene>
    <name evidence="2" type="ORF">PHLGIDRAFT_124059</name>
</gene>
<reference evidence="2 3" key="1">
    <citation type="journal article" date="2014" name="PLoS Genet.">
        <title>Analysis of the Phlebiopsis gigantea genome, transcriptome and secretome provides insight into its pioneer colonization strategies of wood.</title>
        <authorList>
            <person name="Hori C."/>
            <person name="Ishida T."/>
            <person name="Igarashi K."/>
            <person name="Samejima M."/>
            <person name="Suzuki H."/>
            <person name="Master E."/>
            <person name="Ferreira P."/>
            <person name="Ruiz-Duenas F.J."/>
            <person name="Held B."/>
            <person name="Canessa P."/>
            <person name="Larrondo L.F."/>
            <person name="Schmoll M."/>
            <person name="Druzhinina I.S."/>
            <person name="Kubicek C.P."/>
            <person name="Gaskell J.A."/>
            <person name="Kersten P."/>
            <person name="St John F."/>
            <person name="Glasner J."/>
            <person name="Sabat G."/>
            <person name="Splinter BonDurant S."/>
            <person name="Syed K."/>
            <person name="Yadav J."/>
            <person name="Mgbeahuruike A.C."/>
            <person name="Kovalchuk A."/>
            <person name="Asiegbu F.O."/>
            <person name="Lackner G."/>
            <person name="Hoffmeister D."/>
            <person name="Rencoret J."/>
            <person name="Gutierrez A."/>
            <person name="Sun H."/>
            <person name="Lindquist E."/>
            <person name="Barry K."/>
            <person name="Riley R."/>
            <person name="Grigoriev I.V."/>
            <person name="Henrissat B."/>
            <person name="Kues U."/>
            <person name="Berka R.M."/>
            <person name="Martinez A.T."/>
            <person name="Covert S.F."/>
            <person name="Blanchette R.A."/>
            <person name="Cullen D."/>
        </authorList>
    </citation>
    <scope>NUCLEOTIDE SEQUENCE [LARGE SCALE GENOMIC DNA]</scope>
    <source>
        <strain evidence="2 3">11061_1 CR5-6</strain>
    </source>
</reference>
<name>A0A0C3SE87_PHLG1</name>
<dbReference type="Pfam" id="PF08228">
    <property type="entry name" value="RNase_P_pop3"/>
    <property type="match status" value="1"/>
</dbReference>
<dbReference type="GO" id="GO:0034965">
    <property type="term" value="P:intronic box C/D snoRNA processing"/>
    <property type="evidence" value="ECO:0007669"/>
    <property type="project" value="TreeGrafter"/>
</dbReference>
<dbReference type="InterPro" id="IPR029064">
    <property type="entry name" value="Ribosomal_eL30-like_sf"/>
</dbReference>
<dbReference type="HOGENOM" id="CLU_047273_1_0_1"/>
<dbReference type="InterPro" id="IPR013241">
    <property type="entry name" value="RNase_P_Pop3"/>
</dbReference>
<evidence type="ECO:0000313" key="3">
    <source>
        <dbReference type="Proteomes" id="UP000053257"/>
    </source>
</evidence>
<dbReference type="GO" id="GO:0005655">
    <property type="term" value="C:nucleolar ribonuclease P complex"/>
    <property type="evidence" value="ECO:0007669"/>
    <property type="project" value="TreeGrafter"/>
</dbReference>
<protein>
    <submittedName>
        <fullName evidence="2">Uncharacterized protein</fullName>
    </submittedName>
</protein>
<dbReference type="PANTHER" id="PTHR28272:SF1">
    <property type="entry name" value="RIBONUCLEASES P_MRP PROTEIN SUBUNIT POP3"/>
    <property type="match status" value="1"/>
</dbReference>
<dbReference type="Proteomes" id="UP000053257">
    <property type="component" value="Unassembled WGS sequence"/>
</dbReference>
<dbReference type="STRING" id="745531.A0A0C3SE87"/>
<evidence type="ECO:0000313" key="2">
    <source>
        <dbReference type="EMBL" id="KIP12532.1"/>
    </source>
</evidence>
<accession>A0A0C3SE87</accession>
<feature type="region of interest" description="Disordered" evidence="1">
    <location>
        <begin position="65"/>
        <end position="99"/>
    </location>
</feature>
<dbReference type="GO" id="GO:0004526">
    <property type="term" value="F:ribonuclease P activity"/>
    <property type="evidence" value="ECO:0007669"/>
    <property type="project" value="TreeGrafter"/>
</dbReference>
<feature type="region of interest" description="Disordered" evidence="1">
    <location>
        <begin position="276"/>
        <end position="299"/>
    </location>
</feature>
<proteinExistence type="predicted"/>
<keyword evidence="3" id="KW-1185">Reference proteome</keyword>
<feature type="compositionally biased region" description="Basic and acidic residues" evidence="1">
    <location>
        <begin position="77"/>
        <end position="97"/>
    </location>
</feature>
<dbReference type="GO" id="GO:0000172">
    <property type="term" value="C:ribonuclease MRP complex"/>
    <property type="evidence" value="ECO:0007669"/>
    <property type="project" value="TreeGrafter"/>
</dbReference>